<accession>A0A501W5H3</accession>
<dbReference type="Proteomes" id="UP000316727">
    <property type="component" value="Unassembled WGS sequence"/>
</dbReference>
<name>A0A501W5H3_9BACT</name>
<protein>
    <submittedName>
        <fullName evidence="2">Uncharacterized protein</fullName>
    </submittedName>
</protein>
<gene>
    <name evidence="2" type="ORF">FJM65_14585</name>
</gene>
<organism evidence="2 3">
    <name type="scientific">Pontibacter mangrovi</name>
    <dbReference type="NCBI Taxonomy" id="2589816"/>
    <lineage>
        <taxon>Bacteria</taxon>
        <taxon>Pseudomonadati</taxon>
        <taxon>Bacteroidota</taxon>
        <taxon>Cytophagia</taxon>
        <taxon>Cytophagales</taxon>
        <taxon>Hymenobacteraceae</taxon>
        <taxon>Pontibacter</taxon>
    </lineage>
</organism>
<reference evidence="2 3" key="1">
    <citation type="submission" date="2019-06" db="EMBL/GenBank/DDBJ databases">
        <title>A novel bacterium of genus Pontibacter, isolated from marine sediment.</title>
        <authorList>
            <person name="Huang H."/>
            <person name="Mo K."/>
            <person name="Hu Y."/>
        </authorList>
    </citation>
    <scope>NUCLEOTIDE SEQUENCE [LARGE SCALE GENOMIC DNA]</scope>
    <source>
        <strain evidence="2 3">HB172049</strain>
    </source>
</reference>
<evidence type="ECO:0000256" key="1">
    <source>
        <dbReference type="SAM" id="MobiDB-lite"/>
    </source>
</evidence>
<feature type="compositionally biased region" description="Polar residues" evidence="1">
    <location>
        <begin position="61"/>
        <end position="72"/>
    </location>
</feature>
<feature type="region of interest" description="Disordered" evidence="1">
    <location>
        <begin position="56"/>
        <end position="76"/>
    </location>
</feature>
<dbReference type="AlphaFoldDB" id="A0A501W5H3"/>
<keyword evidence="3" id="KW-1185">Reference proteome</keyword>
<evidence type="ECO:0000313" key="2">
    <source>
        <dbReference type="EMBL" id="TPE43334.1"/>
    </source>
</evidence>
<dbReference type="OrthoDB" id="884670at2"/>
<dbReference type="EMBL" id="VFRQ01000007">
    <property type="protein sequence ID" value="TPE43334.1"/>
    <property type="molecule type" value="Genomic_DNA"/>
</dbReference>
<evidence type="ECO:0000313" key="3">
    <source>
        <dbReference type="Proteomes" id="UP000316727"/>
    </source>
</evidence>
<comment type="caution">
    <text evidence="2">The sequence shown here is derived from an EMBL/GenBank/DDBJ whole genome shotgun (WGS) entry which is preliminary data.</text>
</comment>
<dbReference type="RefSeq" id="WP_140622280.1">
    <property type="nucleotide sequence ID" value="NZ_VFRQ01000007.1"/>
</dbReference>
<proteinExistence type="predicted"/>
<sequence length="116" mass="13097">MSKHIIRLKEALELMENATEPFSIRYVACNKKKRTGGYWVSIDRCFVTGDQPKKGKATLAKASTSPAPTTSRNPHHFENYTRNLKVVPEGHSKPSGQIRKCSIWLIKEVNGMEVII</sequence>